<reference evidence="1 2" key="1">
    <citation type="submission" date="2019-03" db="EMBL/GenBank/DDBJ databases">
        <title>Draft genome sequences of novel Actinobacteria.</title>
        <authorList>
            <person name="Sahin N."/>
            <person name="Ay H."/>
            <person name="Saygin H."/>
        </authorList>
    </citation>
    <scope>NUCLEOTIDE SEQUENCE [LARGE SCALE GENOMIC DNA]</scope>
    <source>
        <strain evidence="1 2">KC310</strain>
    </source>
</reference>
<evidence type="ECO:0000313" key="1">
    <source>
        <dbReference type="EMBL" id="TDD02839.1"/>
    </source>
</evidence>
<organism evidence="1 2">
    <name type="scientific">Nonomuraea deserti</name>
    <dbReference type="NCBI Taxonomy" id="1848322"/>
    <lineage>
        <taxon>Bacteria</taxon>
        <taxon>Bacillati</taxon>
        <taxon>Actinomycetota</taxon>
        <taxon>Actinomycetes</taxon>
        <taxon>Streptosporangiales</taxon>
        <taxon>Streptosporangiaceae</taxon>
        <taxon>Nonomuraea</taxon>
    </lineage>
</organism>
<proteinExistence type="predicted"/>
<accession>A0A4R4VBP4</accession>
<gene>
    <name evidence="1" type="ORF">E1292_22390</name>
</gene>
<keyword evidence="2" id="KW-1185">Reference proteome</keyword>
<dbReference type="AlphaFoldDB" id="A0A4R4VBP4"/>
<sequence>MKLFTELADRIVALVVPTGDAQAACTARCILDHTTCTGSICCSVFKCWRTDCSVYIRKQCA</sequence>
<comment type="caution">
    <text evidence="1">The sequence shown here is derived from an EMBL/GenBank/DDBJ whole genome shotgun (WGS) entry which is preliminary data.</text>
</comment>
<evidence type="ECO:0000313" key="2">
    <source>
        <dbReference type="Proteomes" id="UP000295258"/>
    </source>
</evidence>
<dbReference type="RefSeq" id="WP_132597176.1">
    <property type="nucleotide sequence ID" value="NZ_SMKO01000060.1"/>
</dbReference>
<protein>
    <submittedName>
        <fullName evidence="1">Uncharacterized protein</fullName>
    </submittedName>
</protein>
<dbReference type="EMBL" id="SMKO01000060">
    <property type="protein sequence ID" value="TDD02839.1"/>
    <property type="molecule type" value="Genomic_DNA"/>
</dbReference>
<name>A0A4R4VBP4_9ACTN</name>
<dbReference type="Proteomes" id="UP000295258">
    <property type="component" value="Unassembled WGS sequence"/>
</dbReference>